<dbReference type="GO" id="GO:0016226">
    <property type="term" value="P:iron-sulfur cluster assembly"/>
    <property type="evidence" value="ECO:0007669"/>
    <property type="project" value="InterPro"/>
</dbReference>
<dbReference type="Pfam" id="PF01458">
    <property type="entry name" value="SUFBD_core"/>
    <property type="match status" value="1"/>
</dbReference>
<dbReference type="PANTHER" id="PTHR43575">
    <property type="entry name" value="PROTEIN ABCI7, CHLOROPLASTIC"/>
    <property type="match status" value="1"/>
</dbReference>
<evidence type="ECO:0000259" key="3">
    <source>
        <dbReference type="Pfam" id="PF19295"/>
    </source>
</evidence>
<dbReference type="AlphaFoldDB" id="A0A6B3L1V5"/>
<evidence type="ECO:0000313" key="4">
    <source>
        <dbReference type="EMBL" id="QQL44282.1"/>
    </source>
</evidence>
<comment type="similarity">
    <text evidence="1">Belongs to the iron-sulfur cluster assembly SufBD family.</text>
</comment>
<dbReference type="InterPro" id="IPR037284">
    <property type="entry name" value="SUF_FeS_clus_asmbl_SufBD_sf"/>
</dbReference>
<name>A0A6B3L1V5_9BACT</name>
<dbReference type="SUPFAM" id="SSF101960">
    <property type="entry name" value="Stabilizer of iron transporter SufD"/>
    <property type="match status" value="1"/>
</dbReference>
<evidence type="ECO:0000259" key="2">
    <source>
        <dbReference type="Pfam" id="PF01458"/>
    </source>
</evidence>
<feature type="domain" description="SUF system FeS cluster assembly SufBD core" evidence="2">
    <location>
        <begin position="180"/>
        <end position="410"/>
    </location>
</feature>
<dbReference type="InterPro" id="IPR045595">
    <property type="entry name" value="SufBD_N"/>
</dbReference>
<feature type="domain" description="SUF system FeS cluster assembly SufBD N-terminal" evidence="3">
    <location>
        <begin position="24"/>
        <end position="175"/>
    </location>
</feature>
<dbReference type="InterPro" id="IPR011542">
    <property type="entry name" value="SUF_FeS_clus_asmbl_SufD"/>
</dbReference>
<accession>A0A6B3L1V5</accession>
<keyword evidence="5" id="KW-1185">Reference proteome</keyword>
<proteinExistence type="inferred from homology"/>
<dbReference type="PANTHER" id="PTHR43575:SF1">
    <property type="entry name" value="PROTEIN ABCI7, CHLOROPLASTIC"/>
    <property type="match status" value="1"/>
</dbReference>
<organism evidence="4 5">
    <name type="scientific">Sulfuriroseicoccus oceanibius</name>
    <dbReference type="NCBI Taxonomy" id="2707525"/>
    <lineage>
        <taxon>Bacteria</taxon>
        <taxon>Pseudomonadati</taxon>
        <taxon>Verrucomicrobiota</taxon>
        <taxon>Verrucomicrobiia</taxon>
        <taxon>Verrucomicrobiales</taxon>
        <taxon>Verrucomicrobiaceae</taxon>
        <taxon>Sulfuriroseicoccus</taxon>
    </lineage>
</organism>
<evidence type="ECO:0000256" key="1">
    <source>
        <dbReference type="ARBA" id="ARBA00043967"/>
    </source>
</evidence>
<evidence type="ECO:0000313" key="5">
    <source>
        <dbReference type="Proteomes" id="UP000475117"/>
    </source>
</evidence>
<dbReference type="RefSeq" id="WP_164362268.1">
    <property type="nucleotide sequence ID" value="NZ_CP066776.1"/>
</dbReference>
<dbReference type="NCBIfam" id="TIGR01981">
    <property type="entry name" value="sufD"/>
    <property type="match status" value="1"/>
</dbReference>
<dbReference type="KEGG" id="soa:G3M56_010310"/>
<dbReference type="InterPro" id="IPR055346">
    <property type="entry name" value="Fe-S_cluster_assembly_SufBD"/>
</dbReference>
<dbReference type="Proteomes" id="UP000475117">
    <property type="component" value="Chromosome"/>
</dbReference>
<reference evidence="4 5" key="1">
    <citation type="submission" date="2020-12" db="EMBL/GenBank/DDBJ databases">
        <title>Sulforoseuscoccus oceanibium gen. nov., sp. nov., a representative of the phylum Verrucomicrobia with special cytoplasmic membrane, and proposal of Sulforoseuscoccusaceae fam. nov.</title>
        <authorList>
            <person name="Xi F."/>
        </authorList>
    </citation>
    <scope>NUCLEOTIDE SEQUENCE [LARGE SCALE GENOMIC DNA]</scope>
    <source>
        <strain evidence="4 5">T37</strain>
    </source>
</reference>
<gene>
    <name evidence="4" type="primary">sufD</name>
    <name evidence="4" type="ORF">G3M56_010310</name>
</gene>
<dbReference type="EMBL" id="CP066776">
    <property type="protein sequence ID" value="QQL44282.1"/>
    <property type="molecule type" value="Genomic_DNA"/>
</dbReference>
<protein>
    <submittedName>
        <fullName evidence="4">Fe-S cluster assembly protein SufD</fullName>
    </submittedName>
</protein>
<sequence>MVEVSIDQPAVESVAPAAVSAVGAPEWLNARRQSAWQKFQDTETPGRTDQLWRFSSLRQLKLKGVSYAGEVAAADAQALSAQSAMLEDVAARFVFVNEACVTHDVLDASLEAAGVKVLPLDQALVELGDVVEKHFMAREAKLGSAKYMALHEAAASSGVVVFVPKGVEVSKPIEITHWVSGADVMVFPHTLIVAEDNASVKVIDQFRSADDASANWVVGANDLVAGDGARIGYYAVQELNAASRAILVNNSVAGKNATTTSFVLNTGGKWVRTENMSYVQGEGANSYMLSVSLPDSGQEYDQRTFQHHKSPHTVSDLLFKNALFGKSRTVFSGLIMVDEGAHYTDAYQTCRNLLNSDEAEANSMPGLEINADQVKCSHGSTSAQIDRDELFYFLARGIDEHVARFMVIAGYTQEVIEKIGDEAIEALLADRIEAKLRTIGV</sequence>
<dbReference type="Pfam" id="PF19295">
    <property type="entry name" value="SufBD_N"/>
    <property type="match status" value="1"/>
</dbReference>
<dbReference type="InterPro" id="IPR000825">
    <property type="entry name" value="SUF_FeS_clus_asmbl_SufBD_core"/>
</dbReference>